<evidence type="ECO:0000256" key="4">
    <source>
        <dbReference type="ARBA" id="ARBA00022833"/>
    </source>
</evidence>
<keyword evidence="5 6" id="KW-0482">Metalloprotease</keyword>
<evidence type="ECO:0000256" key="7">
    <source>
        <dbReference type="SAM" id="SignalP"/>
    </source>
</evidence>
<feature type="chain" id="PRO_5031046308" evidence="7">
    <location>
        <begin position="21"/>
        <end position="255"/>
    </location>
</feature>
<comment type="cofactor">
    <cofactor evidence="6">
        <name>Zn(2+)</name>
        <dbReference type="ChEBI" id="CHEBI:29105"/>
    </cofactor>
    <text evidence="6">Binds 1 zinc ion per subunit.</text>
</comment>
<dbReference type="Proteomes" id="UP000566711">
    <property type="component" value="Unassembled WGS sequence"/>
</dbReference>
<protein>
    <submittedName>
        <fullName evidence="9">M48 family metalloprotease</fullName>
    </submittedName>
</protein>
<dbReference type="InterPro" id="IPR001915">
    <property type="entry name" value="Peptidase_M48"/>
</dbReference>
<keyword evidence="10" id="KW-1185">Reference proteome</keyword>
<gene>
    <name evidence="9" type="ORF">H3H36_10095</name>
</gene>
<keyword evidence="7" id="KW-0732">Signal</keyword>
<feature type="domain" description="Peptidase M48" evidence="8">
    <location>
        <begin position="89"/>
        <end position="240"/>
    </location>
</feature>
<dbReference type="PANTHER" id="PTHR22726:SF1">
    <property type="entry name" value="METALLOENDOPEPTIDASE OMA1, MITOCHONDRIAL"/>
    <property type="match status" value="1"/>
</dbReference>
<reference evidence="9 10" key="1">
    <citation type="submission" date="2020-07" db="EMBL/GenBank/DDBJ databases">
        <title>Novel species isolated from subtropical streams in China.</title>
        <authorList>
            <person name="Lu H."/>
        </authorList>
    </citation>
    <scope>NUCLEOTIDE SEQUENCE [LARGE SCALE GENOMIC DNA]</scope>
    <source>
        <strain evidence="9 10">FT3S</strain>
    </source>
</reference>
<evidence type="ECO:0000256" key="5">
    <source>
        <dbReference type="ARBA" id="ARBA00023049"/>
    </source>
</evidence>
<dbReference type="GO" id="GO:0004222">
    <property type="term" value="F:metalloendopeptidase activity"/>
    <property type="evidence" value="ECO:0007669"/>
    <property type="project" value="InterPro"/>
</dbReference>
<evidence type="ECO:0000256" key="2">
    <source>
        <dbReference type="ARBA" id="ARBA00022723"/>
    </source>
</evidence>
<feature type="signal peptide" evidence="7">
    <location>
        <begin position="1"/>
        <end position="20"/>
    </location>
</feature>
<dbReference type="EMBL" id="JACEZS010000007">
    <property type="protein sequence ID" value="MBA5605712.1"/>
    <property type="molecule type" value="Genomic_DNA"/>
</dbReference>
<comment type="caution">
    <text evidence="9">The sequence shown here is derived from an EMBL/GenBank/DDBJ whole genome shotgun (WGS) entry which is preliminary data.</text>
</comment>
<evidence type="ECO:0000256" key="3">
    <source>
        <dbReference type="ARBA" id="ARBA00022801"/>
    </source>
</evidence>
<dbReference type="Pfam" id="PF01435">
    <property type="entry name" value="Peptidase_M48"/>
    <property type="match status" value="1"/>
</dbReference>
<evidence type="ECO:0000313" key="10">
    <source>
        <dbReference type="Proteomes" id="UP000566711"/>
    </source>
</evidence>
<dbReference type="InterPro" id="IPR051156">
    <property type="entry name" value="Mito/Outer_Membr_Metalloprot"/>
</dbReference>
<dbReference type="RefSeq" id="WP_182216923.1">
    <property type="nucleotide sequence ID" value="NZ_JACEZS010000007.1"/>
</dbReference>
<sequence>MHRICLWTAIFCLCCGAAQSQVPESGRWQELRFSTDAVDSQVEDRYIERVVELAATGKLDDDPGLLVRLRSISAGLIRAAITLKPDAAQWQWELHTTSDPGVDAVCMAGGKILVGSAFVRQLALDDGELATLLAHEVAHAVAEHVRETLSEAFLLVRRPPLPLDVLMERLDSDLSLQIRLSDLSMMQESEADQLGMVLAHRAGWPPSAMVRFYGKLAAQEPAALVADHPAAASRLSMAKGMAVLLGTDAPLAVSP</sequence>
<comment type="similarity">
    <text evidence="6">Belongs to the peptidase M48 family.</text>
</comment>
<dbReference type="PANTHER" id="PTHR22726">
    <property type="entry name" value="METALLOENDOPEPTIDASE OMA1"/>
    <property type="match status" value="1"/>
</dbReference>
<name>A0A7W2EH62_9BURK</name>
<accession>A0A7W2EH62</accession>
<dbReference type="Gene3D" id="3.30.2010.10">
    <property type="entry name" value="Metalloproteases ('zincins'), catalytic domain"/>
    <property type="match status" value="1"/>
</dbReference>
<dbReference type="GO" id="GO:0051603">
    <property type="term" value="P:proteolysis involved in protein catabolic process"/>
    <property type="evidence" value="ECO:0007669"/>
    <property type="project" value="TreeGrafter"/>
</dbReference>
<evidence type="ECO:0000313" key="9">
    <source>
        <dbReference type="EMBL" id="MBA5605712.1"/>
    </source>
</evidence>
<dbReference type="GO" id="GO:0016020">
    <property type="term" value="C:membrane"/>
    <property type="evidence" value="ECO:0007669"/>
    <property type="project" value="TreeGrafter"/>
</dbReference>
<keyword evidence="1 6" id="KW-0645">Protease</keyword>
<keyword evidence="4 6" id="KW-0862">Zinc</keyword>
<dbReference type="AlphaFoldDB" id="A0A7W2EH62"/>
<keyword evidence="3 6" id="KW-0378">Hydrolase</keyword>
<evidence type="ECO:0000256" key="6">
    <source>
        <dbReference type="RuleBase" id="RU003983"/>
    </source>
</evidence>
<evidence type="ECO:0000256" key="1">
    <source>
        <dbReference type="ARBA" id="ARBA00022670"/>
    </source>
</evidence>
<organism evidence="9 10">
    <name type="scientific">Rugamonas fusca</name>
    <dbReference type="NCBI Taxonomy" id="2758568"/>
    <lineage>
        <taxon>Bacteria</taxon>
        <taxon>Pseudomonadati</taxon>
        <taxon>Pseudomonadota</taxon>
        <taxon>Betaproteobacteria</taxon>
        <taxon>Burkholderiales</taxon>
        <taxon>Oxalobacteraceae</taxon>
        <taxon>Telluria group</taxon>
        <taxon>Rugamonas</taxon>
    </lineage>
</organism>
<keyword evidence="2" id="KW-0479">Metal-binding</keyword>
<proteinExistence type="inferred from homology"/>
<evidence type="ECO:0000259" key="8">
    <source>
        <dbReference type="Pfam" id="PF01435"/>
    </source>
</evidence>
<dbReference type="GO" id="GO:0046872">
    <property type="term" value="F:metal ion binding"/>
    <property type="evidence" value="ECO:0007669"/>
    <property type="project" value="UniProtKB-KW"/>
</dbReference>